<organism evidence="3">
    <name type="scientific">Baileyella intestinalis</name>
    <dbReference type="NCBI Taxonomy" id="2606709"/>
    <lineage>
        <taxon>Bacteria</taxon>
        <taxon>Bacillati</taxon>
        <taxon>Bacillota</taxon>
        <taxon>Clostridia</taxon>
        <taxon>Peptostreptococcales</taxon>
        <taxon>Anaerovoracaceae</taxon>
        <taxon>Baileyella</taxon>
    </lineage>
</organism>
<dbReference type="EMBL" id="VUNB01000006">
    <property type="protein sequence ID" value="MST69526.1"/>
    <property type="molecule type" value="Genomic_DNA"/>
</dbReference>
<dbReference type="InterPro" id="IPR044927">
    <property type="entry name" value="Endonuclea_NS_2"/>
</dbReference>
<dbReference type="SUPFAM" id="SSF57884">
    <property type="entry name" value="Ada DNA repair protein, N-terminal domain (N-Ada 10)"/>
    <property type="match status" value="1"/>
</dbReference>
<accession>A0A6A8MD19</accession>
<reference evidence="3" key="1">
    <citation type="submission" date="2019-09" db="EMBL/GenBank/DDBJ databases">
        <title>In-depth cultivation of the pig gut microbiome towards novel bacterial diversity and tailored functional studies.</title>
        <authorList>
            <person name="Wylensek D."/>
            <person name="Hitch T.C.A."/>
            <person name="Clavel T."/>
        </authorList>
    </citation>
    <scope>NUCLEOTIDE SEQUENCE</scope>
    <source>
        <strain evidence="3">RF-744-FAT-WT-3</strain>
    </source>
</reference>
<evidence type="ECO:0000256" key="1">
    <source>
        <dbReference type="SAM" id="MobiDB-lite"/>
    </source>
</evidence>
<comment type="caution">
    <text evidence="3">The sequence shown here is derived from an EMBL/GenBank/DDBJ whole genome shotgun (WGS) entry which is preliminary data.</text>
</comment>
<proteinExistence type="predicted"/>
<dbReference type="AlphaFoldDB" id="A0A6A8MD19"/>
<protein>
    <recommendedName>
        <fullName evidence="2">Type VII secretion system protein EssD-like domain-containing protein</fullName>
    </recommendedName>
</protein>
<feature type="compositionally biased region" description="Polar residues" evidence="1">
    <location>
        <begin position="62"/>
        <end position="74"/>
    </location>
</feature>
<dbReference type="InterPro" id="IPR044929">
    <property type="entry name" value="DNA/RNA_non-sp_Endonuclease_sf"/>
</dbReference>
<sequence length="376" mass="40105">MKFNIHGGTSATNKIFPGGFKAPGRAFKRVAVLCMAALLAVSAAGCSVSSGSSSRNSLSGSQEKSSFSTAQSMSAVPDYQDGQPMVVVLNENHAGFSESEKAKRRSYVSYNPLDSLGRATGAEVIEESSELPSGKRGSISEVHPSGWKSASFPGLVPGGSFYNRAHLIAWSISGIDGSSVFAERDLVTATRTCNTEMIPYESQVVDYLKNNPGKHVIYRVTADYHGEEPVCRGIHMEGFSLEDRGSLDFNVYIYNVQPGFSIDYSTGNMRLTSKAWAEEFTKTGNLQESWEAAGGSTEGSSGNAPASSGSSGEKQDSSGGSSESSQYFVINTSSGIIHQPDCSSVRKMADHNKKISHQSLSDLESQGYKPCKICLA</sequence>
<feature type="domain" description="Type VII secretion system protein EssD-like" evidence="2">
    <location>
        <begin position="107"/>
        <end position="237"/>
    </location>
</feature>
<dbReference type="Gene3D" id="3.40.10.10">
    <property type="entry name" value="DNA Methylphosphotriester Repair Domain"/>
    <property type="match status" value="1"/>
</dbReference>
<dbReference type="Gene3D" id="3.40.570.10">
    <property type="entry name" value="Extracellular Endonuclease, subunit A"/>
    <property type="match status" value="1"/>
</dbReference>
<dbReference type="Pfam" id="PF13930">
    <property type="entry name" value="Endonuclea_NS_2"/>
    <property type="match status" value="1"/>
</dbReference>
<dbReference type="RefSeq" id="WP_154572996.1">
    <property type="nucleotide sequence ID" value="NZ_VUNB01000006.1"/>
</dbReference>
<feature type="region of interest" description="Disordered" evidence="1">
    <location>
        <begin position="291"/>
        <end position="324"/>
    </location>
</feature>
<gene>
    <name evidence="3" type="ORF">FYJ66_08010</name>
</gene>
<evidence type="ECO:0000313" key="3">
    <source>
        <dbReference type="EMBL" id="MST69526.1"/>
    </source>
</evidence>
<feature type="compositionally biased region" description="Low complexity" evidence="1">
    <location>
        <begin position="50"/>
        <end position="61"/>
    </location>
</feature>
<evidence type="ECO:0000259" key="2">
    <source>
        <dbReference type="Pfam" id="PF13930"/>
    </source>
</evidence>
<feature type="region of interest" description="Disordered" evidence="1">
    <location>
        <begin position="50"/>
        <end position="74"/>
    </location>
</feature>
<name>A0A6A8MD19_9FIRM</name>
<dbReference type="InterPro" id="IPR035451">
    <property type="entry name" value="Ada-like_dom_sf"/>
</dbReference>